<dbReference type="AlphaFoldDB" id="A0A1A9F3M5"/>
<gene>
    <name evidence="7" type="ORF">A8C75_22210</name>
</gene>
<dbReference type="OrthoDB" id="5820615at2"/>
<dbReference type="KEGG" id="mars:A8C75_22210"/>
<proteinExistence type="inferred from homology"/>
<name>A0A1A9F3M5_9GAMM</name>
<accession>A0A1A9F3M5</accession>
<comment type="pathway">
    <text evidence="1">Purine metabolism; 7-cyano-7-deazaguanine biosynthesis.</text>
</comment>
<dbReference type="EC" id="4.1.2.50" evidence="3"/>
<dbReference type="STRING" id="1821621.A8C75_22210"/>
<evidence type="ECO:0000256" key="4">
    <source>
        <dbReference type="ARBA" id="ARBA00018141"/>
    </source>
</evidence>
<comment type="similarity">
    <text evidence="2">Belongs to the PTPS family. QueD subfamily.</text>
</comment>
<reference evidence="7 8" key="2">
    <citation type="journal article" date="2018" name="Int. J. Syst. Evol. Microbiol.">
        <title>Marinobacterium aestuarii sp. nov., a benzene-degrading marine bacterium isolated from estuary sediment.</title>
        <authorList>
            <person name="Bae S.S."/>
            <person name="Jung J."/>
            <person name="Chung D."/>
            <person name="Baek K."/>
        </authorList>
    </citation>
    <scope>NUCLEOTIDE SEQUENCE [LARGE SCALE GENOMIC DNA]</scope>
    <source>
        <strain evidence="7 8">ST58-10</strain>
    </source>
</reference>
<dbReference type="Proteomes" id="UP000078070">
    <property type="component" value="Chromosome"/>
</dbReference>
<evidence type="ECO:0000256" key="2">
    <source>
        <dbReference type="ARBA" id="ARBA00008900"/>
    </source>
</evidence>
<dbReference type="UniPathway" id="UPA00391"/>
<comment type="catalytic activity">
    <reaction evidence="6">
        <text>7,8-dihydroneopterin 3'-triphosphate + H2O = 6-carboxy-5,6,7,8-tetrahydropterin + triphosphate + acetaldehyde + 2 H(+)</text>
        <dbReference type="Rhea" id="RHEA:27966"/>
        <dbReference type="ChEBI" id="CHEBI:15343"/>
        <dbReference type="ChEBI" id="CHEBI:15377"/>
        <dbReference type="ChEBI" id="CHEBI:15378"/>
        <dbReference type="ChEBI" id="CHEBI:18036"/>
        <dbReference type="ChEBI" id="CHEBI:58462"/>
        <dbReference type="ChEBI" id="CHEBI:61032"/>
        <dbReference type="EC" id="4.1.2.50"/>
    </reaction>
</comment>
<dbReference type="SUPFAM" id="SSF55620">
    <property type="entry name" value="Tetrahydrobiopterin biosynthesis enzymes-like"/>
    <property type="match status" value="2"/>
</dbReference>
<protein>
    <recommendedName>
        <fullName evidence="4">6-carboxy-5,6,7,8-tetrahydropterin synthase</fullName>
        <ecNumber evidence="3">4.1.2.50</ecNumber>
    </recommendedName>
    <alternativeName>
        <fullName evidence="5">Queuosine biosynthesis protein QueD</fullName>
    </alternativeName>
</protein>
<evidence type="ECO:0000256" key="6">
    <source>
        <dbReference type="ARBA" id="ARBA00048807"/>
    </source>
</evidence>
<dbReference type="InterPro" id="IPR038418">
    <property type="entry name" value="6-PTP_synth/QueD_sf"/>
</dbReference>
<dbReference type="Pfam" id="PF01242">
    <property type="entry name" value="PTPS"/>
    <property type="match status" value="2"/>
</dbReference>
<dbReference type="InterPro" id="IPR007115">
    <property type="entry name" value="6-PTP_synth/QueD"/>
</dbReference>
<evidence type="ECO:0000256" key="5">
    <source>
        <dbReference type="ARBA" id="ARBA00031449"/>
    </source>
</evidence>
<dbReference type="EMBL" id="CP015839">
    <property type="protein sequence ID" value="ANG64924.1"/>
    <property type="molecule type" value="Genomic_DNA"/>
</dbReference>
<evidence type="ECO:0000256" key="1">
    <source>
        <dbReference type="ARBA" id="ARBA00005061"/>
    </source>
</evidence>
<dbReference type="Gene3D" id="3.30.479.10">
    <property type="entry name" value="6-pyruvoyl tetrahydropterin synthase/QueD"/>
    <property type="match status" value="2"/>
</dbReference>
<evidence type="ECO:0000313" key="8">
    <source>
        <dbReference type="Proteomes" id="UP000078070"/>
    </source>
</evidence>
<evidence type="ECO:0000256" key="3">
    <source>
        <dbReference type="ARBA" id="ARBA00012982"/>
    </source>
</evidence>
<evidence type="ECO:0000313" key="7">
    <source>
        <dbReference type="EMBL" id="ANG64924.1"/>
    </source>
</evidence>
<organism evidence="7 8">
    <name type="scientific">Marinobacterium aestuarii</name>
    <dbReference type="NCBI Taxonomy" id="1821621"/>
    <lineage>
        <taxon>Bacteria</taxon>
        <taxon>Pseudomonadati</taxon>
        <taxon>Pseudomonadota</taxon>
        <taxon>Gammaproteobacteria</taxon>
        <taxon>Oceanospirillales</taxon>
        <taxon>Oceanospirillaceae</taxon>
        <taxon>Marinobacterium</taxon>
    </lineage>
</organism>
<dbReference type="GO" id="GO:0070497">
    <property type="term" value="F:6-carboxytetrahydropterin synthase activity"/>
    <property type="evidence" value="ECO:0007669"/>
    <property type="project" value="UniProtKB-EC"/>
</dbReference>
<dbReference type="RefSeq" id="WP_067386651.1">
    <property type="nucleotide sequence ID" value="NZ_CP015839.1"/>
</dbReference>
<reference evidence="8" key="1">
    <citation type="submission" date="2016-05" db="EMBL/GenBank/DDBJ databases">
        <authorList>
            <person name="Baek K."/>
            <person name="Yang S.-J."/>
        </authorList>
    </citation>
    <scope>NUCLEOTIDE SEQUENCE [LARGE SCALE GENOMIC DNA]</scope>
    <source>
        <strain evidence="8">ST58-10</strain>
    </source>
</reference>
<sequence length="278" mass="31628">MKLFVDNLTNVDFSYLHPQRGLLGESWLVQLVLDGRLNDQGMICDFGIVKKAVKAWMDKHIDHALLVATGLPRLQHARQDGETRIDWLYPDGQHFYCRSPEQAITLVGEPDINPHTLAAWCKEQLLALFPDEVQGLELAFVPERIDGAFYHYSHGLHQHDGNCQRIAHGHRSKIEIHLNDQREEALEAVWGERLRDIYIGTRSHLISEADGMHHYRYDAPQGEFELKLPAQYCYDIETETTVEQIAQHLAVAIKQEHPDSDVQVRAFEGVGKGAIAVA</sequence>
<keyword evidence="8" id="KW-1185">Reference proteome</keyword>